<dbReference type="Proteomes" id="UP000250140">
    <property type="component" value="Unassembled WGS sequence"/>
</dbReference>
<reference evidence="1 2" key="1">
    <citation type="journal article" date="2016" name="Nat. Commun.">
        <title>Ectomycorrhizal ecology is imprinted in the genome of the dominant symbiotic fungus Cenococcum geophilum.</title>
        <authorList>
            <consortium name="DOE Joint Genome Institute"/>
            <person name="Peter M."/>
            <person name="Kohler A."/>
            <person name="Ohm R.A."/>
            <person name="Kuo A."/>
            <person name="Krutzmann J."/>
            <person name="Morin E."/>
            <person name="Arend M."/>
            <person name="Barry K.W."/>
            <person name="Binder M."/>
            <person name="Choi C."/>
            <person name="Clum A."/>
            <person name="Copeland A."/>
            <person name="Grisel N."/>
            <person name="Haridas S."/>
            <person name="Kipfer T."/>
            <person name="LaButti K."/>
            <person name="Lindquist E."/>
            <person name="Lipzen A."/>
            <person name="Maire R."/>
            <person name="Meier B."/>
            <person name="Mihaltcheva S."/>
            <person name="Molinier V."/>
            <person name="Murat C."/>
            <person name="Poggeler S."/>
            <person name="Quandt C.A."/>
            <person name="Sperisen C."/>
            <person name="Tritt A."/>
            <person name="Tisserant E."/>
            <person name="Crous P.W."/>
            <person name="Henrissat B."/>
            <person name="Nehls U."/>
            <person name="Egli S."/>
            <person name="Spatafora J.W."/>
            <person name="Grigoriev I.V."/>
            <person name="Martin F.M."/>
        </authorList>
    </citation>
    <scope>NUCLEOTIDE SEQUENCE [LARGE SCALE GENOMIC DNA]</scope>
    <source>
        <strain evidence="1 2">CBS 207.34</strain>
    </source>
</reference>
<evidence type="ECO:0000313" key="2">
    <source>
        <dbReference type="Proteomes" id="UP000250140"/>
    </source>
</evidence>
<proteinExistence type="predicted"/>
<organism evidence="1 2">
    <name type="scientific">Glonium stellatum</name>
    <dbReference type="NCBI Taxonomy" id="574774"/>
    <lineage>
        <taxon>Eukaryota</taxon>
        <taxon>Fungi</taxon>
        <taxon>Dikarya</taxon>
        <taxon>Ascomycota</taxon>
        <taxon>Pezizomycotina</taxon>
        <taxon>Dothideomycetes</taxon>
        <taxon>Pleosporomycetidae</taxon>
        <taxon>Gloniales</taxon>
        <taxon>Gloniaceae</taxon>
        <taxon>Glonium</taxon>
    </lineage>
</organism>
<dbReference type="AlphaFoldDB" id="A0A8E2ETZ7"/>
<sequence length="118" mass="13309">MSIFFSGVPTFVAALSSSRTLPAKFRAYRSGRGHSLYPFNVLDPLWHPYRILCEGAPILYNRPAWGGTFRYQGPRGFRREGKGGISCHSFDKLATNRGQVPGIHFRKKKIESVSRLAH</sequence>
<protein>
    <submittedName>
        <fullName evidence="1">Uncharacterized protein</fullName>
    </submittedName>
</protein>
<keyword evidence="2" id="KW-1185">Reference proteome</keyword>
<name>A0A8E2ETZ7_9PEZI</name>
<accession>A0A8E2ETZ7</accession>
<gene>
    <name evidence="1" type="ORF">AOQ84DRAFT_120287</name>
</gene>
<evidence type="ECO:0000313" key="1">
    <source>
        <dbReference type="EMBL" id="OCL04318.1"/>
    </source>
</evidence>
<dbReference type="EMBL" id="KV750543">
    <property type="protein sequence ID" value="OCL04318.1"/>
    <property type="molecule type" value="Genomic_DNA"/>
</dbReference>